<dbReference type="SUPFAM" id="SSF53067">
    <property type="entry name" value="Actin-like ATPase domain"/>
    <property type="match status" value="1"/>
</dbReference>
<feature type="domain" description="Carbohydrate kinase FGGY N-terminal" evidence="5">
    <location>
        <begin position="115"/>
        <end position="219"/>
    </location>
</feature>
<comment type="caution">
    <text evidence="6">The sequence shown here is derived from an EMBL/GenBank/DDBJ whole genome shotgun (WGS) entry which is preliminary data.</text>
</comment>
<keyword evidence="4" id="KW-0418">Kinase</keyword>
<accession>A0ABP7GK64</accession>
<sequence>MQQPAPARPPRPAKATLVAGLDVTRDGCLAVICDVASGARVRIGRARTATPNDPAGWWQALHDAIIDAGGFGDVSAFALAAHPGLVALDAQGEVVHADSPTPGNPTSGGSASGASARAAQALIGEIGADALIDRTGALPDAATPIAAVRALREQEPDAAARVDAVLTPHDWLTWLLRGFGPQGPNGPRLEELATDRSEASATGWWNPTTGKYEHALVAAALGHAAIKPRVMRPDGWGGEAAKWPELHIRTARVIGAGATRRAAAVLGAGVRGAAPEDAIVLLGARPVVCAVADEPIRDAQVACRADATGRYLLEAPLPQAPTAADVAAAALLLREAGTPVKRLHIIVDDSANASAAAGATGPTVTLDPAEVAAALDGAHPVVPVAQPQFLVADGMAAQAAWAHTRRLPQWMSVVRA</sequence>
<gene>
    <name evidence="6" type="ORF">GCM10022240_17080</name>
</gene>
<organism evidence="6 7">
    <name type="scientific">Microbacterium kribbense</name>
    <dbReference type="NCBI Taxonomy" id="433645"/>
    <lineage>
        <taxon>Bacteria</taxon>
        <taxon>Bacillati</taxon>
        <taxon>Actinomycetota</taxon>
        <taxon>Actinomycetes</taxon>
        <taxon>Micrococcales</taxon>
        <taxon>Microbacteriaceae</taxon>
        <taxon>Microbacterium</taxon>
    </lineage>
</organism>
<dbReference type="Gene3D" id="3.30.420.40">
    <property type="match status" value="1"/>
</dbReference>
<evidence type="ECO:0000313" key="6">
    <source>
        <dbReference type="EMBL" id="GAA3765430.1"/>
    </source>
</evidence>
<dbReference type="InterPro" id="IPR050406">
    <property type="entry name" value="FGGY_Carb_Kinase"/>
</dbReference>
<keyword evidence="2" id="KW-0119">Carbohydrate metabolism</keyword>
<dbReference type="InterPro" id="IPR043129">
    <property type="entry name" value="ATPase_NBD"/>
</dbReference>
<evidence type="ECO:0000259" key="5">
    <source>
        <dbReference type="Pfam" id="PF00370"/>
    </source>
</evidence>
<dbReference type="EMBL" id="BAABAF010000006">
    <property type="protein sequence ID" value="GAA3765430.1"/>
    <property type="molecule type" value="Genomic_DNA"/>
</dbReference>
<comment type="similarity">
    <text evidence="1">Belongs to the FGGY kinase family.</text>
</comment>
<reference evidence="7" key="1">
    <citation type="journal article" date="2019" name="Int. J. Syst. Evol. Microbiol.">
        <title>The Global Catalogue of Microorganisms (GCM) 10K type strain sequencing project: providing services to taxonomists for standard genome sequencing and annotation.</title>
        <authorList>
            <consortium name="The Broad Institute Genomics Platform"/>
            <consortium name="The Broad Institute Genome Sequencing Center for Infectious Disease"/>
            <person name="Wu L."/>
            <person name="Ma J."/>
        </authorList>
    </citation>
    <scope>NUCLEOTIDE SEQUENCE [LARGE SCALE GENOMIC DNA]</scope>
    <source>
        <strain evidence="7">JCM 16950</strain>
    </source>
</reference>
<evidence type="ECO:0000313" key="7">
    <source>
        <dbReference type="Proteomes" id="UP001500540"/>
    </source>
</evidence>
<keyword evidence="7" id="KW-1185">Reference proteome</keyword>
<dbReference type="RefSeq" id="WP_344782572.1">
    <property type="nucleotide sequence ID" value="NZ_BAABAF010000006.1"/>
</dbReference>
<dbReference type="Pfam" id="PF00370">
    <property type="entry name" value="FGGY_N"/>
    <property type="match status" value="1"/>
</dbReference>
<dbReference type="Proteomes" id="UP001500540">
    <property type="component" value="Unassembled WGS sequence"/>
</dbReference>
<keyword evidence="3" id="KW-0808">Transferase</keyword>
<evidence type="ECO:0000256" key="2">
    <source>
        <dbReference type="ARBA" id="ARBA00022629"/>
    </source>
</evidence>
<name>A0ABP7GK64_9MICO</name>
<dbReference type="PANTHER" id="PTHR43095">
    <property type="entry name" value="SUGAR KINASE"/>
    <property type="match status" value="1"/>
</dbReference>
<dbReference type="PANTHER" id="PTHR43095:SF5">
    <property type="entry name" value="XYLULOSE KINASE"/>
    <property type="match status" value="1"/>
</dbReference>
<evidence type="ECO:0000256" key="4">
    <source>
        <dbReference type="ARBA" id="ARBA00022777"/>
    </source>
</evidence>
<dbReference type="InterPro" id="IPR018484">
    <property type="entry name" value="FGGY_N"/>
</dbReference>
<protein>
    <recommendedName>
        <fullName evidence="5">Carbohydrate kinase FGGY N-terminal domain-containing protein</fullName>
    </recommendedName>
</protein>
<keyword evidence="2" id="KW-0859">Xylose metabolism</keyword>
<evidence type="ECO:0000256" key="1">
    <source>
        <dbReference type="ARBA" id="ARBA00009156"/>
    </source>
</evidence>
<evidence type="ECO:0000256" key="3">
    <source>
        <dbReference type="ARBA" id="ARBA00022679"/>
    </source>
</evidence>
<proteinExistence type="inferred from homology"/>